<accession>A0A8D9A6W9</accession>
<dbReference type="InterPro" id="IPR012337">
    <property type="entry name" value="RNaseH-like_sf"/>
</dbReference>
<comment type="similarity">
    <text evidence="1">Belongs to the CAF1 family.</text>
</comment>
<dbReference type="GO" id="GO:0004535">
    <property type="term" value="F:poly(A)-specific ribonuclease activity"/>
    <property type="evidence" value="ECO:0007669"/>
    <property type="project" value="InterPro"/>
</dbReference>
<dbReference type="InterPro" id="IPR036867">
    <property type="entry name" value="R3H_dom_sf"/>
</dbReference>
<dbReference type="EMBL" id="HBUF01204897">
    <property type="protein sequence ID" value="CAG6663254.1"/>
    <property type="molecule type" value="Transcribed_RNA"/>
</dbReference>
<dbReference type="InterPro" id="IPR035979">
    <property type="entry name" value="RBD_domain_sf"/>
</dbReference>
<dbReference type="PANTHER" id="PTHR15092">
    <property type="entry name" value="POLY A -SPECIFIC RIBONUCLEASE/TARGET OF EGR1, MEMBER 1"/>
    <property type="match status" value="1"/>
</dbReference>
<proteinExistence type="inferred from homology"/>
<dbReference type="EMBL" id="HBUF01554454">
    <property type="protein sequence ID" value="CAG6759954.1"/>
    <property type="molecule type" value="Transcribed_RNA"/>
</dbReference>
<evidence type="ECO:0000256" key="2">
    <source>
        <dbReference type="SAM" id="MobiDB-lite"/>
    </source>
</evidence>
<evidence type="ECO:0000256" key="1">
    <source>
        <dbReference type="ARBA" id="ARBA00008372"/>
    </source>
</evidence>
<dbReference type="EMBL" id="HBUF01152998">
    <property type="protein sequence ID" value="CAG6648593.1"/>
    <property type="molecule type" value="Transcribed_RNA"/>
</dbReference>
<dbReference type="Gene3D" id="3.30.1370.50">
    <property type="entry name" value="R3H-like domain"/>
    <property type="match status" value="1"/>
</dbReference>
<protein>
    <submittedName>
        <fullName evidence="4">Poly(A)-specific ribonuclease PARN</fullName>
    </submittedName>
</protein>
<reference evidence="4" key="1">
    <citation type="submission" date="2021-05" db="EMBL/GenBank/DDBJ databases">
        <authorList>
            <person name="Alioto T."/>
            <person name="Alioto T."/>
            <person name="Gomez Garrido J."/>
        </authorList>
    </citation>
    <scope>NUCLEOTIDE SEQUENCE</scope>
</reference>
<dbReference type="InterPro" id="IPR051181">
    <property type="entry name" value="CAF1_poly(A)_ribonucleases"/>
</dbReference>
<dbReference type="FunFam" id="3.30.420.10:FF:000035">
    <property type="entry name" value="Poly(A)-specific ribonuclease PARN"/>
    <property type="match status" value="1"/>
</dbReference>
<dbReference type="EMBL" id="HBUF01388845">
    <property type="protein sequence ID" value="CAG6733098.1"/>
    <property type="molecule type" value="Transcribed_RNA"/>
</dbReference>
<dbReference type="SUPFAM" id="SSF53098">
    <property type="entry name" value="Ribonuclease H-like"/>
    <property type="match status" value="1"/>
</dbReference>
<feature type="region of interest" description="Disordered" evidence="2">
    <location>
        <begin position="519"/>
        <end position="600"/>
    </location>
</feature>
<evidence type="ECO:0000259" key="3">
    <source>
        <dbReference type="Pfam" id="PF08675"/>
    </source>
</evidence>
<dbReference type="InterPro" id="IPR036397">
    <property type="entry name" value="RNaseH_sf"/>
</dbReference>
<dbReference type="Pfam" id="PF08675">
    <property type="entry name" value="RNA_bind"/>
    <property type="match status" value="1"/>
</dbReference>
<dbReference type="EMBL" id="HBUF01554455">
    <property type="protein sequence ID" value="CAG6759955.1"/>
    <property type="molecule type" value="Transcribed_RNA"/>
</dbReference>
<dbReference type="EMBL" id="HBUF01204898">
    <property type="protein sequence ID" value="CAG6663256.1"/>
    <property type="molecule type" value="Transcribed_RNA"/>
</dbReference>
<dbReference type="InterPro" id="IPR012677">
    <property type="entry name" value="Nucleotide-bd_a/b_plait_sf"/>
</dbReference>
<dbReference type="EMBL" id="HBUF01554453">
    <property type="protein sequence ID" value="CAG6759953.1"/>
    <property type="molecule type" value="Transcribed_RNA"/>
</dbReference>
<evidence type="ECO:0000313" key="4">
    <source>
        <dbReference type="EMBL" id="CAG6759954.1"/>
    </source>
</evidence>
<dbReference type="Gene3D" id="3.30.420.10">
    <property type="entry name" value="Ribonuclease H-like superfamily/Ribonuclease H"/>
    <property type="match status" value="2"/>
</dbReference>
<dbReference type="GO" id="GO:0005737">
    <property type="term" value="C:cytoplasm"/>
    <property type="evidence" value="ECO:0007669"/>
    <property type="project" value="InterPro"/>
</dbReference>
<dbReference type="GO" id="GO:0003723">
    <property type="term" value="F:RNA binding"/>
    <property type="evidence" value="ECO:0007669"/>
    <property type="project" value="InterPro"/>
</dbReference>
<dbReference type="InterPro" id="IPR014789">
    <property type="entry name" value="PolyA-riboNase_RNA-binding"/>
</dbReference>
<name>A0A8D9A6W9_9HEMI</name>
<dbReference type="PANTHER" id="PTHR15092:SF44">
    <property type="entry name" value="POLY(A)-SPECIFIC RIBONUCLEASE PARN"/>
    <property type="match status" value="1"/>
</dbReference>
<dbReference type="GO" id="GO:1990432">
    <property type="term" value="P:siRNA 3'-end processing"/>
    <property type="evidence" value="ECO:0007669"/>
    <property type="project" value="TreeGrafter"/>
</dbReference>
<dbReference type="AlphaFoldDB" id="A0A8D9A6W9"/>
<dbReference type="Pfam" id="PF04857">
    <property type="entry name" value="CAF1"/>
    <property type="match status" value="1"/>
</dbReference>
<dbReference type="InterPro" id="IPR006941">
    <property type="entry name" value="RNase_CAF1"/>
</dbReference>
<dbReference type="GO" id="GO:0000289">
    <property type="term" value="P:nuclear-transcribed mRNA poly(A) tail shortening"/>
    <property type="evidence" value="ECO:0007669"/>
    <property type="project" value="TreeGrafter"/>
</dbReference>
<dbReference type="SUPFAM" id="SSF54928">
    <property type="entry name" value="RNA-binding domain, RBD"/>
    <property type="match status" value="1"/>
</dbReference>
<dbReference type="GO" id="GO:0005634">
    <property type="term" value="C:nucleus"/>
    <property type="evidence" value="ECO:0007669"/>
    <property type="project" value="InterPro"/>
</dbReference>
<organism evidence="4">
    <name type="scientific">Cacopsylla melanoneura</name>
    <dbReference type="NCBI Taxonomy" id="428564"/>
    <lineage>
        <taxon>Eukaryota</taxon>
        <taxon>Metazoa</taxon>
        <taxon>Ecdysozoa</taxon>
        <taxon>Arthropoda</taxon>
        <taxon>Hexapoda</taxon>
        <taxon>Insecta</taxon>
        <taxon>Pterygota</taxon>
        <taxon>Neoptera</taxon>
        <taxon>Paraneoptera</taxon>
        <taxon>Hemiptera</taxon>
        <taxon>Sternorrhyncha</taxon>
        <taxon>Psylloidea</taxon>
        <taxon>Psyllidae</taxon>
        <taxon>Psyllinae</taxon>
        <taxon>Cacopsylla</taxon>
    </lineage>
</organism>
<dbReference type="Gene3D" id="3.30.70.330">
    <property type="match status" value="1"/>
</dbReference>
<dbReference type="SUPFAM" id="SSF82708">
    <property type="entry name" value="R3H domain"/>
    <property type="match status" value="1"/>
</dbReference>
<feature type="domain" description="Poly(A)-specific ribonuclease RNA-binding" evidence="3">
    <location>
        <begin position="433"/>
        <end position="499"/>
    </location>
</feature>
<dbReference type="GO" id="GO:1990431">
    <property type="term" value="P:priRNA 3'-end processing"/>
    <property type="evidence" value="ECO:0007669"/>
    <property type="project" value="TreeGrafter"/>
</dbReference>
<dbReference type="GO" id="GO:0046872">
    <property type="term" value="F:metal ion binding"/>
    <property type="evidence" value="ECO:0007669"/>
    <property type="project" value="InterPro"/>
</dbReference>
<feature type="compositionally biased region" description="Polar residues" evidence="2">
    <location>
        <begin position="557"/>
        <end position="591"/>
    </location>
</feature>
<sequence length="600" mass="67674">MEVTKQNFKEILPEVEEAIKSAEFVTIDGEFTGLSNGLITTPYDTPTQYYNKIRNGAMDFLLIQFGLCAFKYDKMTKKYTHQAYNFYIFPKPPHSSSPDTRFLCQSSSIDFLINNGFDFNKLFRDGIPYLNKKSHGEQEARLKIVQEQRAQSNSPSRGKILIPPELAGVVHDTCADIERFLFDNTTESNELECPRLNGFVRKLIYQEIYAKFPNENLILDTKILPDKTYVLVARKGQSKAQFEEERCQREQKELEDAIGFSSVISLLTKHSPCLVGHNMLLDLCHLVNRFCFDLPEDYVSFKSALHCIFPQIVDTKHLCAQSPLREIITNSALSPLLETVQKEPFTKIPCKAGLPGRGYSISNEKYHEAGYDAYITGLVFLSLSHYLQSHPPGGGGGGGETSPSLPLSPLPDQYRNKLHLMRLTHYPYVDLKGTEPTPDLSHVFVVNFPATWKSNNIADLFSSYGPVNISWISDKAAFVALHKKGEKNRVIKDLIRKKKNTGDLNQRTEYLVRTYAEYTEPKDKSTAPPSQHSKRKRTSSNNSDVAVNKKLPGGGPSSSTIQDVSSQNGKKKTSSQTKTEHTTPLSPTLSKQFEENTDWD</sequence>